<name>A0A4R2H1A1_9ACTN</name>
<evidence type="ECO:0000259" key="2">
    <source>
        <dbReference type="Pfam" id="PF23636"/>
    </source>
</evidence>
<feature type="transmembrane region" description="Helical" evidence="1">
    <location>
        <begin position="112"/>
        <end position="129"/>
    </location>
</feature>
<feature type="domain" description="DUF7144" evidence="2">
    <location>
        <begin position="20"/>
        <end position="132"/>
    </location>
</feature>
<protein>
    <recommendedName>
        <fullName evidence="2">DUF7144 domain-containing protein</fullName>
    </recommendedName>
</protein>
<accession>A0A4R2H1A1</accession>
<dbReference type="Pfam" id="PF23636">
    <property type="entry name" value="DUF7144"/>
    <property type="match status" value="1"/>
</dbReference>
<dbReference type="OrthoDB" id="4482242at2"/>
<organism evidence="3 4">
    <name type="scientific">Kribbella steppae</name>
    <dbReference type="NCBI Taxonomy" id="2512223"/>
    <lineage>
        <taxon>Bacteria</taxon>
        <taxon>Bacillati</taxon>
        <taxon>Actinomycetota</taxon>
        <taxon>Actinomycetes</taxon>
        <taxon>Propionibacteriales</taxon>
        <taxon>Kribbellaceae</taxon>
        <taxon>Kribbella</taxon>
    </lineage>
</organism>
<feature type="transmembrane region" description="Helical" evidence="1">
    <location>
        <begin position="20"/>
        <end position="43"/>
    </location>
</feature>
<dbReference type="RefSeq" id="WP_132213546.1">
    <property type="nucleotide sequence ID" value="NZ_SLWN01000015.1"/>
</dbReference>
<feature type="transmembrane region" description="Helical" evidence="1">
    <location>
        <begin position="87"/>
        <end position="106"/>
    </location>
</feature>
<keyword evidence="1" id="KW-1133">Transmembrane helix</keyword>
<sequence>MTYSNIDEGLGDSKWAVGGVAFAGAILILIGAFSTIVGLAAIINDDHFVVTTHYTFNLDTTAWGWIHLVLGIAIVVTGFCLFTFATWARVVGIVLAVVSAINFFLFIPKAPVWSVLLVALSAWVIWALMQSRPSNT</sequence>
<feature type="transmembrane region" description="Helical" evidence="1">
    <location>
        <begin position="63"/>
        <end position="82"/>
    </location>
</feature>
<evidence type="ECO:0000313" key="4">
    <source>
        <dbReference type="Proteomes" id="UP000294508"/>
    </source>
</evidence>
<dbReference type="AlphaFoldDB" id="A0A4R2H1A1"/>
<proteinExistence type="predicted"/>
<comment type="caution">
    <text evidence="3">The sequence shown here is derived from an EMBL/GenBank/DDBJ whole genome shotgun (WGS) entry which is preliminary data.</text>
</comment>
<keyword evidence="1" id="KW-0812">Transmembrane</keyword>
<keyword evidence="4" id="KW-1185">Reference proteome</keyword>
<gene>
    <name evidence="3" type="ORF">EV652_11511</name>
</gene>
<evidence type="ECO:0000256" key="1">
    <source>
        <dbReference type="SAM" id="Phobius"/>
    </source>
</evidence>
<evidence type="ECO:0000313" key="3">
    <source>
        <dbReference type="EMBL" id="TCO18467.1"/>
    </source>
</evidence>
<keyword evidence="1" id="KW-0472">Membrane</keyword>
<reference evidence="3 4" key="1">
    <citation type="journal article" date="2015" name="Stand. Genomic Sci.">
        <title>Genomic Encyclopedia of Bacterial and Archaeal Type Strains, Phase III: the genomes of soil and plant-associated and newly described type strains.</title>
        <authorList>
            <person name="Whitman W.B."/>
            <person name="Woyke T."/>
            <person name="Klenk H.P."/>
            <person name="Zhou Y."/>
            <person name="Lilburn T.G."/>
            <person name="Beck B.J."/>
            <person name="De Vos P."/>
            <person name="Vandamme P."/>
            <person name="Eisen J.A."/>
            <person name="Garrity G."/>
            <person name="Hugenholtz P."/>
            <person name="Kyrpides N.C."/>
        </authorList>
    </citation>
    <scope>NUCLEOTIDE SEQUENCE [LARGE SCALE GENOMIC DNA]</scope>
    <source>
        <strain evidence="3 4">VKM Ac-2572</strain>
    </source>
</reference>
<dbReference type="EMBL" id="SLWN01000015">
    <property type="protein sequence ID" value="TCO18467.1"/>
    <property type="molecule type" value="Genomic_DNA"/>
</dbReference>
<dbReference type="Proteomes" id="UP000294508">
    <property type="component" value="Unassembled WGS sequence"/>
</dbReference>
<dbReference type="InterPro" id="IPR055568">
    <property type="entry name" value="DUF7144"/>
</dbReference>